<name>A0A814QFB6_9BILA</name>
<protein>
    <submittedName>
        <fullName evidence="1">Uncharacterized protein</fullName>
    </submittedName>
</protein>
<dbReference type="EMBL" id="CAJNOC010008663">
    <property type="protein sequence ID" value="CAF1118831.1"/>
    <property type="molecule type" value="Genomic_DNA"/>
</dbReference>
<reference evidence="1" key="1">
    <citation type="submission" date="2021-02" db="EMBL/GenBank/DDBJ databases">
        <authorList>
            <person name="Nowell W R."/>
        </authorList>
    </citation>
    <scope>NUCLEOTIDE SEQUENCE</scope>
    <source>
        <strain evidence="1">Ploen Becks lab</strain>
    </source>
</reference>
<proteinExistence type="predicted"/>
<organism evidence="1 2">
    <name type="scientific">Brachionus calyciflorus</name>
    <dbReference type="NCBI Taxonomy" id="104777"/>
    <lineage>
        <taxon>Eukaryota</taxon>
        <taxon>Metazoa</taxon>
        <taxon>Spiralia</taxon>
        <taxon>Gnathifera</taxon>
        <taxon>Rotifera</taxon>
        <taxon>Eurotatoria</taxon>
        <taxon>Monogononta</taxon>
        <taxon>Pseudotrocha</taxon>
        <taxon>Ploima</taxon>
        <taxon>Brachionidae</taxon>
        <taxon>Brachionus</taxon>
    </lineage>
</organism>
<evidence type="ECO:0000313" key="1">
    <source>
        <dbReference type="EMBL" id="CAF1118831.1"/>
    </source>
</evidence>
<dbReference type="AlphaFoldDB" id="A0A814QFB6"/>
<gene>
    <name evidence="1" type="ORF">OXX778_LOCUS21954</name>
</gene>
<dbReference type="Proteomes" id="UP000663879">
    <property type="component" value="Unassembled WGS sequence"/>
</dbReference>
<comment type="caution">
    <text evidence="1">The sequence shown here is derived from an EMBL/GenBank/DDBJ whole genome shotgun (WGS) entry which is preliminary data.</text>
</comment>
<keyword evidence="2" id="KW-1185">Reference proteome</keyword>
<evidence type="ECO:0000313" key="2">
    <source>
        <dbReference type="Proteomes" id="UP000663879"/>
    </source>
</evidence>
<accession>A0A814QFB6</accession>
<sequence length="200" mass="23919">MFLKGKQEADGYPENVKTEEEKEKYIKDYYDREGVQLDADKMLFLYLNDREVCLINQFKKMNVEIHKNNQQLELSFKFNKIIIEKIKSIRGTKFNGIKKQWSVPIELEDELLSIFRQSQISYDFFEKQDEQKSNENKGVISILNQDDFTVKLPIPKPLWSKLSVIRRIASTEKDWTFSKEFFMDFQRICLELYIGVIFKV</sequence>